<dbReference type="GO" id="GO:0003676">
    <property type="term" value="F:nucleic acid binding"/>
    <property type="evidence" value="ECO:0007669"/>
    <property type="project" value="InterPro"/>
</dbReference>
<evidence type="ECO:0000313" key="2">
    <source>
        <dbReference type="Proteomes" id="UP000288805"/>
    </source>
</evidence>
<evidence type="ECO:0000313" key="1">
    <source>
        <dbReference type="EMBL" id="RVW83246.1"/>
    </source>
</evidence>
<sequence length="382" mass="44668">MASKRGGGLEKWDSNVPPNEEKTAFIMPHRLYYYRVMSFGSRMLDTSQRLMMKIFKPLIRHTWKYTLMTLWLSSCAWTFHNPFHGQAKALFPYTKMSQHNQMDKRLLTSIWKVKRYLTQPPISEQSSTLVMANFIVEVPHKPSQLADSLKQKWWMLHVDGESTVSRQYWSDLILRSTLSTKLEICNDSQLIVGQIQREYEVKDERMVRYFSKMQVDLDRLSEWAIKQIHRIEKVDRCLSKKTTTLPIKEVVLLSVYFQATSSIATSPVYSTNKTSVNWMNEIEAYIRTRELPEDSKCDRCQRYTPFLACPLKSSIRSQALAIRTLGNGHSWPPTLAATQKKFLLVATDYFSKWVKAEVYASIKDKDVSKFIWKNIVCRFGIL</sequence>
<gene>
    <name evidence="1" type="ORF">CK203_039675</name>
</gene>
<dbReference type="AlphaFoldDB" id="A0A438HFL0"/>
<dbReference type="SUPFAM" id="SSF53098">
    <property type="entry name" value="Ribonuclease H-like"/>
    <property type="match status" value="1"/>
</dbReference>
<dbReference type="EMBL" id="QGNW01000230">
    <property type="protein sequence ID" value="RVW83246.1"/>
    <property type="molecule type" value="Genomic_DNA"/>
</dbReference>
<accession>A0A438HFL0</accession>
<comment type="caution">
    <text evidence="1">The sequence shown here is derived from an EMBL/GenBank/DDBJ whole genome shotgun (WGS) entry which is preliminary data.</text>
</comment>
<name>A0A438HFL0_VITVI</name>
<reference evidence="1 2" key="1">
    <citation type="journal article" date="2018" name="PLoS Genet.">
        <title>Population sequencing reveals clonal diversity and ancestral inbreeding in the grapevine cultivar Chardonnay.</title>
        <authorList>
            <person name="Roach M.J."/>
            <person name="Johnson D.L."/>
            <person name="Bohlmann J."/>
            <person name="van Vuuren H.J."/>
            <person name="Jones S.J."/>
            <person name="Pretorius I.S."/>
            <person name="Schmidt S.A."/>
            <person name="Borneman A.R."/>
        </authorList>
    </citation>
    <scope>NUCLEOTIDE SEQUENCE [LARGE SCALE GENOMIC DNA]</scope>
    <source>
        <strain evidence="2">cv. Chardonnay</strain>
        <tissue evidence="1">Leaf</tissue>
    </source>
</reference>
<proteinExistence type="predicted"/>
<evidence type="ECO:0008006" key="3">
    <source>
        <dbReference type="Google" id="ProtNLM"/>
    </source>
</evidence>
<dbReference type="InterPro" id="IPR012337">
    <property type="entry name" value="RNaseH-like_sf"/>
</dbReference>
<dbReference type="Gene3D" id="3.30.420.10">
    <property type="entry name" value="Ribonuclease H-like superfamily/Ribonuclease H"/>
    <property type="match status" value="2"/>
</dbReference>
<protein>
    <recommendedName>
        <fullName evidence="3">Integrase catalytic domain-containing protein</fullName>
    </recommendedName>
</protein>
<dbReference type="Proteomes" id="UP000288805">
    <property type="component" value="Unassembled WGS sequence"/>
</dbReference>
<dbReference type="InterPro" id="IPR036397">
    <property type="entry name" value="RNaseH_sf"/>
</dbReference>
<organism evidence="1 2">
    <name type="scientific">Vitis vinifera</name>
    <name type="common">Grape</name>
    <dbReference type="NCBI Taxonomy" id="29760"/>
    <lineage>
        <taxon>Eukaryota</taxon>
        <taxon>Viridiplantae</taxon>
        <taxon>Streptophyta</taxon>
        <taxon>Embryophyta</taxon>
        <taxon>Tracheophyta</taxon>
        <taxon>Spermatophyta</taxon>
        <taxon>Magnoliopsida</taxon>
        <taxon>eudicotyledons</taxon>
        <taxon>Gunneridae</taxon>
        <taxon>Pentapetalae</taxon>
        <taxon>rosids</taxon>
        <taxon>Vitales</taxon>
        <taxon>Vitaceae</taxon>
        <taxon>Viteae</taxon>
        <taxon>Vitis</taxon>
    </lineage>
</organism>